<feature type="transmembrane region" description="Helical" evidence="7">
    <location>
        <begin position="500"/>
        <end position="518"/>
    </location>
</feature>
<organism evidence="8 9">
    <name type="scientific">Rhizomicrobium palustre</name>
    <dbReference type="NCBI Taxonomy" id="189966"/>
    <lineage>
        <taxon>Bacteria</taxon>
        <taxon>Pseudomonadati</taxon>
        <taxon>Pseudomonadota</taxon>
        <taxon>Alphaproteobacteria</taxon>
        <taxon>Micropepsales</taxon>
        <taxon>Micropepsaceae</taxon>
        <taxon>Rhizomicrobium</taxon>
    </lineage>
</organism>
<dbReference type="GO" id="GO:0005412">
    <property type="term" value="F:D-glucose:sodium symporter activity"/>
    <property type="evidence" value="ECO:0007669"/>
    <property type="project" value="TreeGrafter"/>
</dbReference>
<feature type="transmembrane region" description="Helical" evidence="7">
    <location>
        <begin position="281"/>
        <end position="306"/>
    </location>
</feature>
<dbReference type="PROSITE" id="PS50283">
    <property type="entry name" value="NA_SOLUT_SYMP_3"/>
    <property type="match status" value="1"/>
</dbReference>
<feature type="transmembrane region" description="Helical" evidence="7">
    <location>
        <begin position="184"/>
        <end position="202"/>
    </location>
</feature>
<comment type="caution">
    <text evidence="8">The sequence shown here is derived from an EMBL/GenBank/DDBJ whole genome shotgun (WGS) entry which is preliminary data.</text>
</comment>
<dbReference type="PANTHER" id="PTHR11819">
    <property type="entry name" value="SOLUTE CARRIER FAMILY 5"/>
    <property type="match status" value="1"/>
</dbReference>
<comment type="subcellular location">
    <subcellularLocation>
        <location evidence="1">Membrane</location>
        <topology evidence="1">Multi-pass membrane protein</topology>
    </subcellularLocation>
</comment>
<feature type="transmembrane region" description="Helical" evidence="7">
    <location>
        <begin position="71"/>
        <end position="101"/>
    </location>
</feature>
<evidence type="ECO:0000256" key="5">
    <source>
        <dbReference type="ARBA" id="ARBA00023136"/>
    </source>
</evidence>
<reference evidence="8 9" key="1">
    <citation type="submission" date="2020-03" db="EMBL/GenBank/DDBJ databases">
        <title>Genomic Encyclopedia of Type Strains, Phase IV (KMG-IV): sequencing the most valuable type-strain genomes for metagenomic binning, comparative biology and taxonomic classification.</title>
        <authorList>
            <person name="Goeker M."/>
        </authorList>
    </citation>
    <scope>NUCLEOTIDE SEQUENCE [LARGE SCALE GENOMIC DNA]</scope>
    <source>
        <strain evidence="8 9">DSM 19867</strain>
    </source>
</reference>
<dbReference type="InterPro" id="IPR001734">
    <property type="entry name" value="Na/solute_symporter"/>
</dbReference>
<dbReference type="PANTHER" id="PTHR11819:SF195">
    <property type="entry name" value="SODIUM_GLUCOSE COTRANSPORTER 4"/>
    <property type="match status" value="1"/>
</dbReference>
<feature type="transmembrane region" description="Helical" evidence="7">
    <location>
        <begin position="401"/>
        <end position="426"/>
    </location>
</feature>
<feature type="transmembrane region" description="Helical" evidence="7">
    <location>
        <begin position="122"/>
        <end position="145"/>
    </location>
</feature>
<evidence type="ECO:0000256" key="2">
    <source>
        <dbReference type="ARBA" id="ARBA00006434"/>
    </source>
</evidence>
<dbReference type="Proteomes" id="UP000570514">
    <property type="component" value="Unassembled WGS sequence"/>
</dbReference>
<dbReference type="GO" id="GO:0005886">
    <property type="term" value="C:plasma membrane"/>
    <property type="evidence" value="ECO:0007669"/>
    <property type="project" value="TreeGrafter"/>
</dbReference>
<sequence length="519" mass="56603">MHLRLFDIVIIIIYAILVLTVARLFHRQHTDQDDFEDRAPAQRPLPWWAIGTSLIAANISAEQIIGMSASAFALGLGIAGYEWLAAVAMLVAGKYFLPVFLKHRITTMPQFLRLRYGAKTQVTMAVFWILLYTFVSLTAIMWLGANAVHTITGLSLTMSVVLLGLVAGNYALYVGLKATHFTDVVQVSALVLGGLVMSIYALESIGTGKGLWAGFVTLQASMPDHFHMILKPDDPYYKYLPGLASVGLAMWVLHFSYWGFNQGIVQRALAATNVREVQKGIVLAAFLKLLMPLIVVLPGLAAAYLIEGMPTRADEAYPLLMTMLPSGLLGFVFVALMAAIISSTGSTLSSIAKIFTSDVVQVVYPQASKRLSVILGPFTAIAALMIAMAVATPLLDRSDQAFQYIQEFTGFVSPGVVVIFMMGLFWPRANETGALLAAGTSVFGSAFYALIWPGVPFLTRMADIFLICMVVAAAGSLLTRPAPEKRLDLKGVDFTTARRYNLASALIAMILIGLYWYFW</sequence>
<feature type="transmembrane region" description="Helical" evidence="7">
    <location>
        <begin position="151"/>
        <end position="172"/>
    </location>
</feature>
<proteinExistence type="inferred from homology"/>
<evidence type="ECO:0000313" key="8">
    <source>
        <dbReference type="EMBL" id="NIK87301.1"/>
    </source>
</evidence>
<feature type="transmembrane region" description="Helical" evidence="7">
    <location>
        <begin position="239"/>
        <end position="260"/>
    </location>
</feature>
<dbReference type="AlphaFoldDB" id="A0A846MVW3"/>
<gene>
    <name evidence="8" type="ORF">FHS83_000619</name>
</gene>
<evidence type="ECO:0000256" key="3">
    <source>
        <dbReference type="ARBA" id="ARBA00022692"/>
    </source>
</evidence>
<comment type="similarity">
    <text evidence="2 6">Belongs to the sodium:solute symporter (SSF) (TC 2.A.21) family.</text>
</comment>
<evidence type="ECO:0000256" key="1">
    <source>
        <dbReference type="ARBA" id="ARBA00004141"/>
    </source>
</evidence>
<dbReference type="Pfam" id="PF00474">
    <property type="entry name" value="SSF"/>
    <property type="match status" value="1"/>
</dbReference>
<dbReference type="EMBL" id="JAASRM010000001">
    <property type="protein sequence ID" value="NIK87301.1"/>
    <property type="molecule type" value="Genomic_DNA"/>
</dbReference>
<feature type="transmembrane region" description="Helical" evidence="7">
    <location>
        <begin position="6"/>
        <end position="25"/>
    </location>
</feature>
<accession>A0A846MVW3</accession>
<dbReference type="Gene3D" id="1.20.1730.10">
    <property type="entry name" value="Sodium/glucose cotransporter"/>
    <property type="match status" value="1"/>
</dbReference>
<feature type="transmembrane region" description="Helical" evidence="7">
    <location>
        <begin position="326"/>
        <end position="352"/>
    </location>
</feature>
<dbReference type="InterPro" id="IPR038377">
    <property type="entry name" value="Na/Glc_symporter_sf"/>
</dbReference>
<evidence type="ECO:0000256" key="7">
    <source>
        <dbReference type="SAM" id="Phobius"/>
    </source>
</evidence>
<dbReference type="NCBIfam" id="TIGR00813">
    <property type="entry name" value="sss"/>
    <property type="match status" value="1"/>
</dbReference>
<evidence type="ECO:0000256" key="4">
    <source>
        <dbReference type="ARBA" id="ARBA00022989"/>
    </source>
</evidence>
<name>A0A846MVW3_9PROT</name>
<feature type="transmembrane region" description="Helical" evidence="7">
    <location>
        <begin position="433"/>
        <end position="451"/>
    </location>
</feature>
<keyword evidence="5 7" id="KW-0472">Membrane</keyword>
<protein>
    <submittedName>
        <fullName evidence="8">SSS family solute:Na+ symporter</fullName>
    </submittedName>
</protein>
<keyword evidence="4 7" id="KW-1133">Transmembrane helix</keyword>
<feature type="transmembrane region" description="Helical" evidence="7">
    <location>
        <begin position="45"/>
        <end position="65"/>
    </location>
</feature>
<feature type="transmembrane region" description="Helical" evidence="7">
    <location>
        <begin position="373"/>
        <end position="395"/>
    </location>
</feature>
<dbReference type="RefSeq" id="WP_167080780.1">
    <property type="nucleotide sequence ID" value="NZ_BAAADC010000001.1"/>
</dbReference>
<evidence type="ECO:0000256" key="6">
    <source>
        <dbReference type="RuleBase" id="RU362091"/>
    </source>
</evidence>
<keyword evidence="9" id="KW-1185">Reference proteome</keyword>
<keyword evidence="3 7" id="KW-0812">Transmembrane</keyword>
<evidence type="ECO:0000313" key="9">
    <source>
        <dbReference type="Proteomes" id="UP000570514"/>
    </source>
</evidence>
<feature type="transmembrane region" description="Helical" evidence="7">
    <location>
        <begin position="457"/>
        <end position="479"/>
    </location>
</feature>